<evidence type="ECO:0000313" key="2">
    <source>
        <dbReference type="EMBL" id="QJX00479.1"/>
    </source>
</evidence>
<proteinExistence type="predicted"/>
<dbReference type="AlphaFoldDB" id="A0A6M5Z2L3"/>
<dbReference type="Pfam" id="PF13439">
    <property type="entry name" value="Glyco_transf_4"/>
    <property type="match status" value="1"/>
</dbReference>
<name>A0A6M5Z2L3_9BACT</name>
<protein>
    <recommendedName>
        <fullName evidence="1">Glycosyltransferase subfamily 4-like N-terminal domain-containing protein</fullName>
    </recommendedName>
</protein>
<accession>A0A6M5Z2L3</accession>
<dbReference type="EMBL" id="CP053452">
    <property type="protein sequence ID" value="QJX00479.1"/>
    <property type="molecule type" value="Genomic_DNA"/>
</dbReference>
<dbReference type="GO" id="GO:0016757">
    <property type="term" value="F:glycosyltransferase activity"/>
    <property type="evidence" value="ECO:0007669"/>
    <property type="project" value="TreeGrafter"/>
</dbReference>
<dbReference type="Gene3D" id="3.40.50.2000">
    <property type="entry name" value="Glycogen Phosphorylase B"/>
    <property type="match status" value="2"/>
</dbReference>
<feature type="domain" description="Glycosyltransferase subfamily 4-like N-terminal" evidence="1">
    <location>
        <begin position="20"/>
        <end position="128"/>
    </location>
</feature>
<dbReference type="InterPro" id="IPR050194">
    <property type="entry name" value="Glycosyltransferase_grp1"/>
</dbReference>
<dbReference type="KEGG" id="ftj:FTUN_8109"/>
<reference evidence="3" key="1">
    <citation type="submission" date="2020-05" db="EMBL/GenBank/DDBJ databases">
        <title>Frigoriglobus tundricola gen. nov., sp. nov., a psychrotolerant cellulolytic planctomycete of the family Gemmataceae with two divergent copies of 16S rRNA gene.</title>
        <authorList>
            <person name="Kulichevskaya I.S."/>
            <person name="Ivanova A.A."/>
            <person name="Naumoff D.G."/>
            <person name="Beletsky A.V."/>
            <person name="Rijpstra W.I.C."/>
            <person name="Sinninghe Damste J.S."/>
            <person name="Mardanov A.V."/>
            <person name="Ravin N.V."/>
            <person name="Dedysh S.N."/>
        </authorList>
    </citation>
    <scope>NUCLEOTIDE SEQUENCE [LARGE SCALE GENOMIC DNA]</scope>
    <source>
        <strain evidence="3">PL17</strain>
    </source>
</reference>
<sequence length="387" mass="42332">MRRRPRVLLVSGSAPPVACGVGSYTACLARELARSAGVEVGLLTTHHPERNGNSDEFVGVDLLAPLCDWHPRSFWVASAEIRKWRPDVLHVQWPAQGYNGALLTLLVHWSRWWRRCPVVLTLHEHIRSDQSLCLLMARGAHAVVSVRPNFPEGFAQGLSRTAAGKPFFYIPNAASVPQVGATAEDVAILRSELGVSNEKRLVIYFGLLYPGRGVDQLFQIANPTRHHIVIIGGAIPQARDYYREICDLANSPAWSGSCTFAGYLSERAAATAMACADAVVLPFRLGGGIWNTSIHAARLQGTFVLTTSVSETGLDAHRNVYFAEPDNIEEMREALTRYAGRRQPGSATDVPRWAGIAQRHRELYCLLPARSSAGLAAAQAPRRGGML</sequence>
<dbReference type="SUPFAM" id="SSF53756">
    <property type="entry name" value="UDP-Glycosyltransferase/glycogen phosphorylase"/>
    <property type="match status" value="1"/>
</dbReference>
<organism evidence="2 3">
    <name type="scientific">Frigoriglobus tundricola</name>
    <dbReference type="NCBI Taxonomy" id="2774151"/>
    <lineage>
        <taxon>Bacteria</taxon>
        <taxon>Pseudomonadati</taxon>
        <taxon>Planctomycetota</taxon>
        <taxon>Planctomycetia</taxon>
        <taxon>Gemmatales</taxon>
        <taxon>Gemmataceae</taxon>
        <taxon>Frigoriglobus</taxon>
    </lineage>
</organism>
<dbReference type="PANTHER" id="PTHR45947:SF3">
    <property type="entry name" value="SULFOQUINOVOSYL TRANSFERASE SQD2"/>
    <property type="match status" value="1"/>
</dbReference>
<dbReference type="PANTHER" id="PTHR45947">
    <property type="entry name" value="SULFOQUINOVOSYL TRANSFERASE SQD2"/>
    <property type="match status" value="1"/>
</dbReference>
<keyword evidence="3" id="KW-1185">Reference proteome</keyword>
<evidence type="ECO:0000313" key="3">
    <source>
        <dbReference type="Proteomes" id="UP000503447"/>
    </source>
</evidence>
<dbReference type="InterPro" id="IPR028098">
    <property type="entry name" value="Glyco_trans_4-like_N"/>
</dbReference>
<evidence type="ECO:0000259" key="1">
    <source>
        <dbReference type="Pfam" id="PF13439"/>
    </source>
</evidence>
<gene>
    <name evidence="2" type="ORF">FTUN_8109</name>
</gene>
<dbReference type="Proteomes" id="UP000503447">
    <property type="component" value="Chromosome"/>
</dbReference>